<protein>
    <recommendedName>
        <fullName evidence="4">Flagellin Flp1-like domain-containing protein</fullName>
    </recommendedName>
</protein>
<reference evidence="2 3" key="1">
    <citation type="submission" date="2021-01" db="EMBL/GenBank/DDBJ databases">
        <title>Genome Sequencing of Type Strains.</title>
        <authorList>
            <person name="Lemaire J.F."/>
            <person name="Inderbitzin P."/>
            <person name="Collins S.B."/>
            <person name="Wespe N."/>
            <person name="Knight-Connoni V."/>
        </authorList>
    </citation>
    <scope>NUCLEOTIDE SEQUENCE [LARGE SCALE GENOMIC DNA]</scope>
    <source>
        <strain evidence="2 3">DSM 23009</strain>
    </source>
</reference>
<dbReference type="EMBL" id="JAFHKR010000035">
    <property type="protein sequence ID" value="MBN3553053.1"/>
    <property type="molecule type" value="Genomic_DNA"/>
</dbReference>
<keyword evidence="1" id="KW-1133">Transmembrane helix</keyword>
<keyword evidence="1" id="KW-0472">Membrane</keyword>
<comment type="caution">
    <text evidence="2">The sequence shown here is derived from an EMBL/GenBank/DDBJ whole genome shotgun (WGS) entry which is preliminary data.</text>
</comment>
<organism evidence="2 3">
    <name type="scientific">Fictibacillus nanhaiensis</name>
    <dbReference type="NCBI Taxonomy" id="742169"/>
    <lineage>
        <taxon>Bacteria</taxon>
        <taxon>Bacillati</taxon>
        <taxon>Bacillota</taxon>
        <taxon>Bacilli</taxon>
        <taxon>Bacillales</taxon>
        <taxon>Fictibacillaceae</taxon>
        <taxon>Fictibacillus</taxon>
    </lineage>
</organism>
<dbReference type="RefSeq" id="WP_197223220.1">
    <property type="nucleotide sequence ID" value="NZ_JAFHKR010000035.1"/>
</dbReference>
<dbReference type="Proteomes" id="UP001296923">
    <property type="component" value="Unassembled WGS sequence"/>
</dbReference>
<name>A0ABS2ZLJ4_9BACL</name>
<evidence type="ECO:0000256" key="1">
    <source>
        <dbReference type="SAM" id="Phobius"/>
    </source>
</evidence>
<keyword evidence="1" id="KW-0812">Transmembrane</keyword>
<keyword evidence="3" id="KW-1185">Reference proteome</keyword>
<evidence type="ECO:0008006" key="4">
    <source>
        <dbReference type="Google" id="ProtNLM"/>
    </source>
</evidence>
<accession>A0ABS2ZLJ4</accession>
<sequence length="63" mass="6830">MMNLYVKLMNQLSNQKGSQSLEWLGIAAVIVIIVGMISQVFGGDTAFGDAIKKKLVEMVDDIG</sequence>
<feature type="transmembrane region" description="Helical" evidence="1">
    <location>
        <begin position="21"/>
        <end position="41"/>
    </location>
</feature>
<evidence type="ECO:0000313" key="3">
    <source>
        <dbReference type="Proteomes" id="UP001296923"/>
    </source>
</evidence>
<proteinExistence type="predicted"/>
<gene>
    <name evidence="2" type="ORF">JYA63_02120</name>
</gene>
<evidence type="ECO:0000313" key="2">
    <source>
        <dbReference type="EMBL" id="MBN3553053.1"/>
    </source>
</evidence>